<evidence type="ECO:0000313" key="7">
    <source>
        <dbReference type="EMBL" id="QUD85952.1"/>
    </source>
</evidence>
<dbReference type="RefSeq" id="WP_211936004.1">
    <property type="nucleotide sequence ID" value="NZ_CP073078.1"/>
</dbReference>
<keyword evidence="2 4" id="KW-0238">DNA-binding</keyword>
<keyword evidence="8" id="KW-1185">Reference proteome</keyword>
<dbReference type="InterPro" id="IPR009057">
    <property type="entry name" value="Homeodomain-like_sf"/>
</dbReference>
<reference evidence="7" key="1">
    <citation type="submission" date="2021-04" db="EMBL/GenBank/DDBJ databases">
        <title>The complete genome sequence of Caulobacter sp. S6.</title>
        <authorList>
            <person name="Tang Y."/>
            <person name="Ouyang W."/>
            <person name="Liu Q."/>
            <person name="Huang B."/>
            <person name="Guo Z."/>
            <person name="Lei P."/>
        </authorList>
    </citation>
    <scope>NUCLEOTIDE SEQUENCE</scope>
    <source>
        <strain evidence="7">S6</strain>
    </source>
</reference>
<dbReference type="Pfam" id="PF00440">
    <property type="entry name" value="TetR_N"/>
    <property type="match status" value="1"/>
</dbReference>
<dbReference type="Gene3D" id="1.10.10.60">
    <property type="entry name" value="Homeodomain-like"/>
    <property type="match status" value="1"/>
</dbReference>
<dbReference type="AlphaFoldDB" id="A0A975ISM0"/>
<keyword evidence="1" id="KW-0805">Transcription regulation</keyword>
<gene>
    <name evidence="7" type="ORF">KCG34_12625</name>
</gene>
<evidence type="ECO:0000256" key="1">
    <source>
        <dbReference type="ARBA" id="ARBA00023015"/>
    </source>
</evidence>
<dbReference type="SUPFAM" id="SSF46689">
    <property type="entry name" value="Homeodomain-like"/>
    <property type="match status" value="1"/>
</dbReference>
<organism evidence="7 8">
    <name type="scientific">Phenylobacterium montanum</name>
    <dbReference type="NCBI Taxonomy" id="2823693"/>
    <lineage>
        <taxon>Bacteria</taxon>
        <taxon>Pseudomonadati</taxon>
        <taxon>Pseudomonadota</taxon>
        <taxon>Alphaproteobacteria</taxon>
        <taxon>Caulobacterales</taxon>
        <taxon>Caulobacteraceae</taxon>
        <taxon>Phenylobacterium</taxon>
    </lineage>
</organism>
<feature type="region of interest" description="Disordered" evidence="5">
    <location>
        <begin position="1"/>
        <end position="21"/>
    </location>
</feature>
<sequence>MVQIKQDARPKPRGRPREYDPETALQRATEVFWKTGYAGASLDEISAATGMNRPSLRAAFGDKHALYLKALRRYWDLKFATMREALEDQPLEAALMCVYDAALAIYFSGEKTARSCFVVGTAITEAAEDPEIQRIVMDGFKRLDAAFETRLRTAREAGELGRDADLSTLAMLATATMHTIAVRARAGAARDDLRAFALRAVRVICGKAA</sequence>
<accession>A0A975ISM0</accession>
<evidence type="ECO:0000259" key="6">
    <source>
        <dbReference type="PROSITE" id="PS50977"/>
    </source>
</evidence>
<evidence type="ECO:0000256" key="5">
    <source>
        <dbReference type="SAM" id="MobiDB-lite"/>
    </source>
</evidence>
<dbReference type="SUPFAM" id="SSF48498">
    <property type="entry name" value="Tetracyclin repressor-like, C-terminal domain"/>
    <property type="match status" value="1"/>
</dbReference>
<dbReference type="InterPro" id="IPR011075">
    <property type="entry name" value="TetR_C"/>
</dbReference>
<feature type="domain" description="HTH tetR-type" evidence="6">
    <location>
        <begin position="18"/>
        <end position="78"/>
    </location>
</feature>
<dbReference type="Proteomes" id="UP000676409">
    <property type="component" value="Chromosome"/>
</dbReference>
<dbReference type="Gene3D" id="1.10.357.10">
    <property type="entry name" value="Tetracycline Repressor, domain 2"/>
    <property type="match status" value="1"/>
</dbReference>
<dbReference type="PROSITE" id="PS50977">
    <property type="entry name" value="HTH_TETR_2"/>
    <property type="match status" value="1"/>
</dbReference>
<dbReference type="InterPro" id="IPR001647">
    <property type="entry name" value="HTH_TetR"/>
</dbReference>
<dbReference type="PANTHER" id="PTHR47506">
    <property type="entry name" value="TRANSCRIPTIONAL REGULATORY PROTEIN"/>
    <property type="match status" value="1"/>
</dbReference>
<protein>
    <submittedName>
        <fullName evidence="7">TetR/AcrR family transcriptional regulator</fullName>
    </submittedName>
</protein>
<feature type="DNA-binding region" description="H-T-H motif" evidence="4">
    <location>
        <begin position="41"/>
        <end position="60"/>
    </location>
</feature>
<dbReference type="KEGG" id="caul:KCG34_12625"/>
<evidence type="ECO:0000313" key="8">
    <source>
        <dbReference type="Proteomes" id="UP000676409"/>
    </source>
</evidence>
<dbReference type="InterPro" id="IPR036271">
    <property type="entry name" value="Tet_transcr_reg_TetR-rel_C_sf"/>
</dbReference>
<dbReference type="EMBL" id="CP073078">
    <property type="protein sequence ID" value="QUD85952.1"/>
    <property type="molecule type" value="Genomic_DNA"/>
</dbReference>
<proteinExistence type="predicted"/>
<feature type="compositionally biased region" description="Basic and acidic residues" evidence="5">
    <location>
        <begin position="1"/>
        <end position="20"/>
    </location>
</feature>
<evidence type="ECO:0000256" key="4">
    <source>
        <dbReference type="PROSITE-ProRule" id="PRU00335"/>
    </source>
</evidence>
<dbReference type="Pfam" id="PF16925">
    <property type="entry name" value="TetR_C_13"/>
    <property type="match status" value="1"/>
</dbReference>
<dbReference type="PANTHER" id="PTHR47506:SF1">
    <property type="entry name" value="HTH-TYPE TRANSCRIPTIONAL REGULATOR YJDC"/>
    <property type="match status" value="1"/>
</dbReference>
<dbReference type="GO" id="GO:0003677">
    <property type="term" value="F:DNA binding"/>
    <property type="evidence" value="ECO:0007669"/>
    <property type="project" value="UniProtKB-UniRule"/>
</dbReference>
<name>A0A975ISM0_9CAUL</name>
<evidence type="ECO:0000256" key="2">
    <source>
        <dbReference type="ARBA" id="ARBA00023125"/>
    </source>
</evidence>
<keyword evidence="3" id="KW-0804">Transcription</keyword>
<evidence type="ECO:0000256" key="3">
    <source>
        <dbReference type="ARBA" id="ARBA00023163"/>
    </source>
</evidence>